<dbReference type="InterPro" id="IPR036097">
    <property type="entry name" value="HisK_dim/P_sf"/>
</dbReference>
<organism evidence="8 10">
    <name type="scientific">Aequorivita flava</name>
    <dbReference type="NCBI Taxonomy" id="3114371"/>
    <lineage>
        <taxon>Bacteria</taxon>
        <taxon>Pseudomonadati</taxon>
        <taxon>Bacteroidota</taxon>
        <taxon>Flavobacteriia</taxon>
        <taxon>Flavobacteriales</taxon>
        <taxon>Flavobacteriaceae</taxon>
        <taxon>Aequorivita</taxon>
    </lineage>
</organism>
<evidence type="ECO:0000256" key="5">
    <source>
        <dbReference type="ARBA" id="ARBA00022777"/>
    </source>
</evidence>
<protein>
    <recommendedName>
        <fullName evidence="2">histidine kinase</fullName>
        <ecNumber evidence="2">2.7.13.3</ecNumber>
    </recommendedName>
</protein>
<evidence type="ECO:0000259" key="7">
    <source>
        <dbReference type="PROSITE" id="PS50109"/>
    </source>
</evidence>
<evidence type="ECO:0000313" key="10">
    <source>
        <dbReference type="Proteomes" id="UP001388259"/>
    </source>
</evidence>
<keyword evidence="6" id="KW-0902">Two-component regulatory system</keyword>
<evidence type="ECO:0000313" key="11">
    <source>
        <dbReference type="Proteomes" id="UP001390963"/>
    </source>
</evidence>
<dbReference type="SMART" id="SM00387">
    <property type="entry name" value="HATPase_c"/>
    <property type="match status" value="1"/>
</dbReference>
<evidence type="ECO:0000256" key="1">
    <source>
        <dbReference type="ARBA" id="ARBA00000085"/>
    </source>
</evidence>
<dbReference type="Proteomes" id="UP001388259">
    <property type="component" value="Unassembled WGS sequence"/>
</dbReference>
<dbReference type="GO" id="GO:0016036">
    <property type="term" value="P:cellular response to phosphate starvation"/>
    <property type="evidence" value="ECO:0007669"/>
    <property type="project" value="TreeGrafter"/>
</dbReference>
<keyword evidence="5 8" id="KW-0418">Kinase</keyword>
<evidence type="ECO:0000256" key="2">
    <source>
        <dbReference type="ARBA" id="ARBA00012438"/>
    </source>
</evidence>
<dbReference type="GO" id="GO:0004721">
    <property type="term" value="F:phosphoprotein phosphatase activity"/>
    <property type="evidence" value="ECO:0007669"/>
    <property type="project" value="TreeGrafter"/>
</dbReference>
<evidence type="ECO:0000313" key="8">
    <source>
        <dbReference type="EMBL" id="MEM0518010.1"/>
    </source>
</evidence>
<dbReference type="PANTHER" id="PTHR45453:SF1">
    <property type="entry name" value="PHOSPHATE REGULON SENSOR PROTEIN PHOR"/>
    <property type="match status" value="1"/>
</dbReference>
<feature type="domain" description="Histidine kinase" evidence="7">
    <location>
        <begin position="26"/>
        <end position="240"/>
    </location>
</feature>
<keyword evidence="11" id="KW-1185">Reference proteome</keyword>
<dbReference type="PRINTS" id="PR00344">
    <property type="entry name" value="BCTRLSENSOR"/>
</dbReference>
<dbReference type="PANTHER" id="PTHR45453">
    <property type="entry name" value="PHOSPHATE REGULON SENSOR PROTEIN PHOR"/>
    <property type="match status" value="1"/>
</dbReference>
<dbReference type="PROSITE" id="PS50109">
    <property type="entry name" value="HIS_KIN"/>
    <property type="match status" value="1"/>
</dbReference>
<dbReference type="RefSeq" id="WP_279449261.1">
    <property type="nucleotide sequence ID" value="NZ_JAZBJM010000003.1"/>
</dbReference>
<dbReference type="SUPFAM" id="SSF55874">
    <property type="entry name" value="ATPase domain of HSP90 chaperone/DNA topoisomerase II/histidine kinase"/>
    <property type="match status" value="1"/>
</dbReference>
<evidence type="ECO:0000256" key="6">
    <source>
        <dbReference type="ARBA" id="ARBA00023012"/>
    </source>
</evidence>
<comment type="catalytic activity">
    <reaction evidence="1">
        <text>ATP + protein L-histidine = ADP + protein N-phospho-L-histidine.</text>
        <dbReference type="EC" id="2.7.13.3"/>
    </reaction>
</comment>
<dbReference type="EMBL" id="JBANCF010000003">
    <property type="protein sequence ID" value="MEM0573058.1"/>
    <property type="molecule type" value="Genomic_DNA"/>
</dbReference>
<dbReference type="GO" id="GO:0000155">
    <property type="term" value="F:phosphorelay sensor kinase activity"/>
    <property type="evidence" value="ECO:0007669"/>
    <property type="project" value="InterPro"/>
</dbReference>
<dbReference type="Proteomes" id="UP001390963">
    <property type="component" value="Unassembled WGS sequence"/>
</dbReference>
<evidence type="ECO:0000256" key="4">
    <source>
        <dbReference type="ARBA" id="ARBA00022679"/>
    </source>
</evidence>
<dbReference type="Gene3D" id="3.30.565.10">
    <property type="entry name" value="Histidine kinase-like ATPase, C-terminal domain"/>
    <property type="match status" value="1"/>
</dbReference>
<evidence type="ECO:0000313" key="9">
    <source>
        <dbReference type="EMBL" id="MEM0573058.1"/>
    </source>
</evidence>
<proteinExistence type="predicted"/>
<name>A0AB35YQC7_9FLAO</name>
<dbReference type="EC" id="2.7.13.3" evidence="2"/>
<dbReference type="InterPro" id="IPR003594">
    <property type="entry name" value="HATPase_dom"/>
</dbReference>
<dbReference type="InterPro" id="IPR004358">
    <property type="entry name" value="Sig_transdc_His_kin-like_C"/>
</dbReference>
<keyword evidence="3" id="KW-0597">Phosphoprotein</keyword>
<reference evidence="8 11" key="1">
    <citation type="submission" date="2024-01" db="EMBL/GenBank/DDBJ databases">
        <title>Aequorivita flavus sp. nov., isolated from deep-sea sediment.</title>
        <authorList>
            <person name="Chen X."/>
        </authorList>
    </citation>
    <scope>NUCLEOTIDE SEQUENCE</scope>
    <source>
        <strain evidence="8">MCCC 1A16923</strain>
        <strain evidence="9 11">MCCC 1A16935</strain>
    </source>
</reference>
<comment type="caution">
    <text evidence="8">The sequence shown here is derived from an EMBL/GenBank/DDBJ whole genome shotgun (WGS) entry which is preliminary data.</text>
</comment>
<dbReference type="EMBL" id="JAZBJM010000003">
    <property type="protein sequence ID" value="MEM0518010.1"/>
    <property type="molecule type" value="Genomic_DNA"/>
</dbReference>
<keyword evidence="4" id="KW-0808">Transferase</keyword>
<dbReference type="GO" id="GO:0005886">
    <property type="term" value="C:plasma membrane"/>
    <property type="evidence" value="ECO:0007669"/>
    <property type="project" value="TreeGrafter"/>
</dbReference>
<dbReference type="SUPFAM" id="SSF47384">
    <property type="entry name" value="Homodimeric domain of signal transducing histidine kinase"/>
    <property type="match status" value="1"/>
</dbReference>
<gene>
    <name evidence="9" type="ORF">VZD24_05995</name>
    <name evidence="8" type="ORF">VZD85_06575</name>
</gene>
<dbReference type="Pfam" id="PF02518">
    <property type="entry name" value="HATPase_c"/>
    <property type="match status" value="1"/>
</dbReference>
<dbReference type="InterPro" id="IPR050351">
    <property type="entry name" value="BphY/WalK/GraS-like"/>
</dbReference>
<evidence type="ECO:0000256" key="3">
    <source>
        <dbReference type="ARBA" id="ARBA00022553"/>
    </source>
</evidence>
<accession>A0AB35YQC7</accession>
<dbReference type="InterPro" id="IPR005467">
    <property type="entry name" value="His_kinase_dom"/>
</dbReference>
<sequence>MTKKELADEIERLKTQNELKTGWISLLTHDFKQAFGSLLWVIEAVESETISKDDFFKLLVQVRQDAKKNLQTITDTSEWLRTQINDFELKKTEIFALDLFIKLRKEFETKLKNKELSFQFKGDESLVFNSDTFLITYILSKFTDNAIKYSHKKSDIYFEAIKSDNSIVLSLIDHGTGMSATTQELLFTFEKPVFQGTENEIGAGLSLQIAKNFVNLVHGKVEIESAENAGTKISMILPLI</sequence>
<dbReference type="AlphaFoldDB" id="A0AB35YQC7"/>
<dbReference type="InterPro" id="IPR036890">
    <property type="entry name" value="HATPase_C_sf"/>
</dbReference>